<organism evidence="2 3">
    <name type="scientific">Lithospermum erythrorhizon</name>
    <name type="common">Purple gromwell</name>
    <name type="synonym">Lithospermum officinale var. erythrorhizon</name>
    <dbReference type="NCBI Taxonomy" id="34254"/>
    <lineage>
        <taxon>Eukaryota</taxon>
        <taxon>Viridiplantae</taxon>
        <taxon>Streptophyta</taxon>
        <taxon>Embryophyta</taxon>
        <taxon>Tracheophyta</taxon>
        <taxon>Spermatophyta</taxon>
        <taxon>Magnoliopsida</taxon>
        <taxon>eudicotyledons</taxon>
        <taxon>Gunneridae</taxon>
        <taxon>Pentapetalae</taxon>
        <taxon>asterids</taxon>
        <taxon>lamiids</taxon>
        <taxon>Boraginales</taxon>
        <taxon>Boraginaceae</taxon>
        <taxon>Boraginoideae</taxon>
        <taxon>Lithospermeae</taxon>
        <taxon>Lithospermum</taxon>
    </lineage>
</organism>
<dbReference type="PANTHER" id="PTHR47723">
    <property type="entry name" value="OS05G0353850 PROTEIN"/>
    <property type="match status" value="1"/>
</dbReference>
<proteinExistence type="predicted"/>
<sequence length="272" mass="31456">MKVLAKGVQWRVGDGRSIDMWMEAWVPRITDFYLRAERGGRPRWVSQLIRDGEWVREEVEGNVRGDYVSRILAMPISRRGLPDKLVWTHTRCGNYLTCSDYKCAQSMKRNGELRGKGYGTCRRRCYELMKGLGNLSRNGWQKETKAGTVGIVARGDQGEFRGVFFKQLKAVPNAFVVEVVAIREGLQFAWMHNILVVEVETDCKQIVSVINGEIQTPMEVEVVVEDILYLTRYLEVKVHYVKRAINNTAHCMAHWDHRGRWKRNGLLHLRFG</sequence>
<feature type="domain" description="RNase H type-1" evidence="1">
    <location>
        <begin position="139"/>
        <end position="255"/>
    </location>
</feature>
<evidence type="ECO:0000259" key="1">
    <source>
        <dbReference type="Pfam" id="PF13456"/>
    </source>
</evidence>
<dbReference type="InterPro" id="IPR036397">
    <property type="entry name" value="RNaseH_sf"/>
</dbReference>
<dbReference type="InterPro" id="IPR002156">
    <property type="entry name" value="RNaseH_domain"/>
</dbReference>
<dbReference type="InterPro" id="IPR044730">
    <property type="entry name" value="RNase_H-like_dom_plant"/>
</dbReference>
<dbReference type="PANTHER" id="PTHR47723:SF24">
    <property type="entry name" value="RNASE H TYPE-1 DOMAIN-CONTAINING PROTEIN"/>
    <property type="match status" value="1"/>
</dbReference>
<dbReference type="SUPFAM" id="SSF53098">
    <property type="entry name" value="Ribonuclease H-like"/>
    <property type="match status" value="1"/>
</dbReference>
<keyword evidence="3" id="KW-1185">Reference proteome</keyword>
<dbReference type="InterPro" id="IPR012337">
    <property type="entry name" value="RNaseH-like_sf"/>
</dbReference>
<evidence type="ECO:0000313" key="3">
    <source>
        <dbReference type="Proteomes" id="UP001454036"/>
    </source>
</evidence>
<dbReference type="Proteomes" id="UP001454036">
    <property type="component" value="Unassembled WGS sequence"/>
</dbReference>
<dbReference type="EMBL" id="BAABME010000254">
    <property type="protein sequence ID" value="GAA0141177.1"/>
    <property type="molecule type" value="Genomic_DNA"/>
</dbReference>
<dbReference type="Pfam" id="PF13456">
    <property type="entry name" value="RVT_3"/>
    <property type="match status" value="1"/>
</dbReference>
<dbReference type="GO" id="GO:0004523">
    <property type="term" value="F:RNA-DNA hybrid ribonuclease activity"/>
    <property type="evidence" value="ECO:0007669"/>
    <property type="project" value="InterPro"/>
</dbReference>
<gene>
    <name evidence="2" type="ORF">LIER_02381</name>
</gene>
<dbReference type="InterPro" id="IPR053151">
    <property type="entry name" value="RNase_H-like"/>
</dbReference>
<reference evidence="2 3" key="1">
    <citation type="submission" date="2024-01" db="EMBL/GenBank/DDBJ databases">
        <title>The complete chloroplast genome sequence of Lithospermum erythrorhizon: insights into the phylogenetic relationship among Boraginaceae species and the maternal lineages of purple gromwells.</title>
        <authorList>
            <person name="Okada T."/>
            <person name="Watanabe K."/>
        </authorList>
    </citation>
    <scope>NUCLEOTIDE SEQUENCE [LARGE SCALE GENOMIC DNA]</scope>
</reference>
<name>A0AAV3NTX4_LITER</name>
<accession>A0AAV3NTX4</accession>
<comment type="caution">
    <text evidence="2">The sequence shown here is derived from an EMBL/GenBank/DDBJ whole genome shotgun (WGS) entry which is preliminary data.</text>
</comment>
<dbReference type="GO" id="GO:0003676">
    <property type="term" value="F:nucleic acid binding"/>
    <property type="evidence" value="ECO:0007669"/>
    <property type="project" value="InterPro"/>
</dbReference>
<dbReference type="CDD" id="cd06222">
    <property type="entry name" value="RNase_H_like"/>
    <property type="match status" value="1"/>
</dbReference>
<evidence type="ECO:0000313" key="2">
    <source>
        <dbReference type="EMBL" id="GAA0141177.1"/>
    </source>
</evidence>
<protein>
    <recommendedName>
        <fullName evidence="1">RNase H type-1 domain-containing protein</fullName>
    </recommendedName>
</protein>
<dbReference type="Gene3D" id="3.30.420.10">
    <property type="entry name" value="Ribonuclease H-like superfamily/Ribonuclease H"/>
    <property type="match status" value="1"/>
</dbReference>
<dbReference type="AlphaFoldDB" id="A0AAV3NTX4"/>